<dbReference type="RefSeq" id="WP_091393235.1">
    <property type="nucleotide sequence ID" value="NZ_FNQY01000002.1"/>
</dbReference>
<dbReference type="InterPro" id="IPR011006">
    <property type="entry name" value="CheY-like_superfamily"/>
</dbReference>
<evidence type="ECO:0000256" key="3">
    <source>
        <dbReference type="PROSITE-ProRule" id="PRU00169"/>
    </source>
</evidence>
<dbReference type="InterPro" id="IPR001789">
    <property type="entry name" value="Sig_transdc_resp-reg_receiver"/>
</dbReference>
<dbReference type="EMBL" id="FNQY01000002">
    <property type="protein sequence ID" value="SDZ82854.1"/>
    <property type="molecule type" value="Genomic_DNA"/>
</dbReference>
<dbReference type="PROSITE" id="PS00622">
    <property type="entry name" value="HTH_LUXR_1"/>
    <property type="match status" value="1"/>
</dbReference>
<keyword evidence="1 3" id="KW-0597">Phosphoprotein</keyword>
<organism evidence="6 7">
    <name type="scientific">Arachidicoccus rhizosphaerae</name>
    <dbReference type="NCBI Taxonomy" id="551991"/>
    <lineage>
        <taxon>Bacteria</taxon>
        <taxon>Pseudomonadati</taxon>
        <taxon>Bacteroidota</taxon>
        <taxon>Chitinophagia</taxon>
        <taxon>Chitinophagales</taxon>
        <taxon>Chitinophagaceae</taxon>
        <taxon>Arachidicoccus</taxon>
    </lineage>
</organism>
<evidence type="ECO:0000313" key="6">
    <source>
        <dbReference type="EMBL" id="SDZ82854.1"/>
    </source>
</evidence>
<dbReference type="InterPro" id="IPR058245">
    <property type="entry name" value="NreC/VraR/RcsB-like_REC"/>
</dbReference>
<feature type="domain" description="Response regulatory" evidence="5">
    <location>
        <begin position="3"/>
        <end position="121"/>
    </location>
</feature>
<dbReference type="InterPro" id="IPR039420">
    <property type="entry name" value="WalR-like"/>
</dbReference>
<dbReference type="CDD" id="cd06170">
    <property type="entry name" value="LuxR_C_like"/>
    <property type="match status" value="1"/>
</dbReference>
<keyword evidence="7" id="KW-1185">Reference proteome</keyword>
<dbReference type="PRINTS" id="PR00038">
    <property type="entry name" value="HTHLUXR"/>
</dbReference>
<sequence>MTQLAIIEDNINIRGVLKDYFTAEPGFEVVFCCGSFEDFCEDWQKNEGRIDVVICDIGLPGKSGIDAVWYIKNRSEKTHVLMLTVFEQKEKIFQSLCAGASGYMLKSTPLSEIKAAIGDILNGGAAMSPKIAMQVISYFNKRKQGGSIENEKLTAREIEILSFLEQGLSNKSIADQMNLSIDTVKFHIKNIYLKLQVTSRAELIAKYRQF</sequence>
<dbReference type="Pfam" id="PF00072">
    <property type="entry name" value="Response_reg"/>
    <property type="match status" value="1"/>
</dbReference>
<dbReference type="PANTHER" id="PTHR43214">
    <property type="entry name" value="TWO-COMPONENT RESPONSE REGULATOR"/>
    <property type="match status" value="1"/>
</dbReference>
<dbReference type="GO" id="GO:0006355">
    <property type="term" value="P:regulation of DNA-templated transcription"/>
    <property type="evidence" value="ECO:0007669"/>
    <property type="project" value="InterPro"/>
</dbReference>
<proteinExistence type="predicted"/>
<dbReference type="InterPro" id="IPR016032">
    <property type="entry name" value="Sig_transdc_resp-reg_C-effctor"/>
</dbReference>
<gene>
    <name evidence="6" type="ORF">SAMN05192529_102184</name>
</gene>
<evidence type="ECO:0000259" key="5">
    <source>
        <dbReference type="PROSITE" id="PS50110"/>
    </source>
</evidence>
<keyword evidence="2 6" id="KW-0238">DNA-binding</keyword>
<evidence type="ECO:0000259" key="4">
    <source>
        <dbReference type="PROSITE" id="PS50043"/>
    </source>
</evidence>
<evidence type="ECO:0000256" key="1">
    <source>
        <dbReference type="ARBA" id="ARBA00022553"/>
    </source>
</evidence>
<dbReference type="Gene3D" id="3.40.50.2300">
    <property type="match status" value="1"/>
</dbReference>
<dbReference type="PROSITE" id="PS50043">
    <property type="entry name" value="HTH_LUXR_2"/>
    <property type="match status" value="1"/>
</dbReference>
<dbReference type="SUPFAM" id="SSF46894">
    <property type="entry name" value="C-terminal effector domain of the bipartite response regulators"/>
    <property type="match status" value="1"/>
</dbReference>
<accession>A0A1H3W8V6</accession>
<feature type="domain" description="HTH luxR-type" evidence="4">
    <location>
        <begin position="146"/>
        <end position="210"/>
    </location>
</feature>
<reference evidence="6 7" key="1">
    <citation type="submission" date="2016-10" db="EMBL/GenBank/DDBJ databases">
        <authorList>
            <person name="de Groot N.N."/>
        </authorList>
    </citation>
    <scope>NUCLEOTIDE SEQUENCE [LARGE SCALE GENOMIC DNA]</scope>
    <source>
        <strain evidence="6 7">Vu-144</strain>
    </source>
</reference>
<dbReference type="InterPro" id="IPR000792">
    <property type="entry name" value="Tscrpt_reg_LuxR_C"/>
</dbReference>
<dbReference type="CDD" id="cd17535">
    <property type="entry name" value="REC_NarL-like"/>
    <property type="match status" value="1"/>
</dbReference>
<dbReference type="SUPFAM" id="SSF52172">
    <property type="entry name" value="CheY-like"/>
    <property type="match status" value="1"/>
</dbReference>
<dbReference type="AlphaFoldDB" id="A0A1H3W8V6"/>
<dbReference type="PROSITE" id="PS50110">
    <property type="entry name" value="RESPONSE_REGULATORY"/>
    <property type="match status" value="1"/>
</dbReference>
<dbReference type="OrthoDB" id="9797341at2"/>
<dbReference type="SMART" id="SM00421">
    <property type="entry name" value="HTH_LUXR"/>
    <property type="match status" value="1"/>
</dbReference>
<dbReference type="PANTHER" id="PTHR43214:SF43">
    <property type="entry name" value="TWO-COMPONENT RESPONSE REGULATOR"/>
    <property type="match status" value="1"/>
</dbReference>
<feature type="modified residue" description="4-aspartylphosphate" evidence="3">
    <location>
        <position position="56"/>
    </location>
</feature>
<protein>
    <submittedName>
        <fullName evidence="6">DNA-binding response regulator, NarL/FixJ family, contains REC and HTH domains</fullName>
    </submittedName>
</protein>
<dbReference type="STRING" id="551991.SAMN05192529_102184"/>
<name>A0A1H3W8V6_9BACT</name>
<dbReference type="SMART" id="SM00448">
    <property type="entry name" value="REC"/>
    <property type="match status" value="1"/>
</dbReference>
<dbReference type="GO" id="GO:0000160">
    <property type="term" value="P:phosphorelay signal transduction system"/>
    <property type="evidence" value="ECO:0007669"/>
    <property type="project" value="InterPro"/>
</dbReference>
<dbReference type="Pfam" id="PF00196">
    <property type="entry name" value="GerE"/>
    <property type="match status" value="1"/>
</dbReference>
<dbReference type="Proteomes" id="UP000199041">
    <property type="component" value="Unassembled WGS sequence"/>
</dbReference>
<dbReference type="GO" id="GO:0003677">
    <property type="term" value="F:DNA binding"/>
    <property type="evidence" value="ECO:0007669"/>
    <property type="project" value="UniProtKB-KW"/>
</dbReference>
<evidence type="ECO:0000256" key="2">
    <source>
        <dbReference type="ARBA" id="ARBA00023125"/>
    </source>
</evidence>
<evidence type="ECO:0000313" key="7">
    <source>
        <dbReference type="Proteomes" id="UP000199041"/>
    </source>
</evidence>